<accession>A0A8B6XD47</accession>
<evidence type="ECO:0000256" key="2">
    <source>
        <dbReference type="ARBA" id="ARBA00023295"/>
    </source>
</evidence>
<dbReference type="PANTHER" id="PTHR12304">
    <property type="entry name" value="INOSINE-URIDINE PREFERRING NUCLEOSIDE HYDROLASE"/>
    <property type="match status" value="1"/>
</dbReference>
<dbReference type="RefSeq" id="WP_211238026.1">
    <property type="nucleotide sequence ID" value="NZ_AXWS01000007.1"/>
</dbReference>
<organism evidence="5 6">
    <name type="scientific">Derxia gummosa DSM 723</name>
    <dbReference type="NCBI Taxonomy" id="1121388"/>
    <lineage>
        <taxon>Bacteria</taxon>
        <taxon>Pseudomonadati</taxon>
        <taxon>Pseudomonadota</taxon>
        <taxon>Betaproteobacteria</taxon>
        <taxon>Burkholderiales</taxon>
        <taxon>Alcaligenaceae</taxon>
        <taxon>Derxia</taxon>
    </lineage>
</organism>
<dbReference type="PANTHER" id="PTHR12304:SF4">
    <property type="entry name" value="URIDINE NUCLEOSIDASE"/>
    <property type="match status" value="1"/>
</dbReference>
<keyword evidence="5" id="KW-1185">Reference proteome</keyword>
<evidence type="ECO:0000256" key="1">
    <source>
        <dbReference type="ARBA" id="ARBA00022801"/>
    </source>
</evidence>
<reference evidence="6" key="1">
    <citation type="journal article" date="1996" name="Biochemistry">
        <title>Three-dimensional structure of the inosine-uridine nucleoside N-ribohydrolase from Crithidia fasciculata.</title>
        <authorList>
            <person name="Degano M."/>
            <person name="Gopaul D.N."/>
            <person name="Scapin G."/>
            <person name="Schramm V.L."/>
            <person name="Sacchettini J.C."/>
        </authorList>
    </citation>
    <scope>NUCLEOTIDE SEQUENCE</scope>
</reference>
<dbReference type="InterPro" id="IPR001910">
    <property type="entry name" value="Inosine/uridine_hydrolase_dom"/>
</dbReference>
<dbReference type="InterPro" id="IPR023186">
    <property type="entry name" value="IUNH"/>
</dbReference>
<dbReference type="GO" id="GO:0006152">
    <property type="term" value="P:purine nucleoside catabolic process"/>
    <property type="evidence" value="ECO:0007669"/>
    <property type="project" value="TreeGrafter"/>
</dbReference>
<dbReference type="SUPFAM" id="SSF53590">
    <property type="entry name" value="Nucleoside hydrolase"/>
    <property type="match status" value="1"/>
</dbReference>
<keyword evidence="1 6" id="KW-0378">Hydrolase</keyword>
<dbReference type="Gene3D" id="3.90.245.10">
    <property type="entry name" value="Ribonucleoside hydrolase-like"/>
    <property type="match status" value="1"/>
</dbReference>
<name>A0A8B6XD47_9BURK</name>
<keyword evidence="2" id="KW-0326">Glycosidase</keyword>
<feature type="signal peptide" evidence="3">
    <location>
        <begin position="1"/>
        <end position="35"/>
    </location>
</feature>
<feature type="chain" id="PRO_5034288823" evidence="3">
    <location>
        <begin position="36"/>
        <end position="382"/>
    </location>
</feature>
<dbReference type="GO" id="GO:0008477">
    <property type="term" value="F:purine nucleosidase activity"/>
    <property type="evidence" value="ECO:0007669"/>
    <property type="project" value="TreeGrafter"/>
</dbReference>
<keyword evidence="3" id="KW-0732">Signal</keyword>
<protein>
    <submittedName>
        <fullName evidence="6">Nucleoside hydrolase</fullName>
    </submittedName>
</protein>
<dbReference type="InterPro" id="IPR036452">
    <property type="entry name" value="Ribo_hydro-like"/>
</dbReference>
<proteinExistence type="predicted"/>
<evidence type="ECO:0000259" key="4">
    <source>
        <dbReference type="Pfam" id="PF01156"/>
    </source>
</evidence>
<dbReference type="Proteomes" id="UP000675920">
    <property type="component" value="Unplaced"/>
</dbReference>
<evidence type="ECO:0000313" key="6">
    <source>
        <dbReference type="RefSeq" id="WP_211238026.1"/>
    </source>
</evidence>
<dbReference type="AlphaFoldDB" id="A0A8B6XD47"/>
<evidence type="ECO:0000256" key="3">
    <source>
        <dbReference type="SAM" id="SignalP"/>
    </source>
</evidence>
<evidence type="ECO:0000313" key="5">
    <source>
        <dbReference type="Proteomes" id="UP000675920"/>
    </source>
</evidence>
<reference evidence="6" key="2">
    <citation type="submission" date="2025-08" db="UniProtKB">
        <authorList>
            <consortium name="RefSeq"/>
        </authorList>
    </citation>
    <scope>IDENTIFICATION</scope>
</reference>
<sequence>MHAASFADPTSSAIVMPKTRLFAALALLACTTALADTPKRKVIIDQDAYGAAGSNQQAILMLLQAPDVELLGITVVSGDGWRDENVAHALRLLEVAQRTEVPVFAGAVLPLVNNPARTRAWEMRFGKLVYKGAWTESWPAYQSAPREAHPDDPWRVPPVASGLPDIKPAPGTAMDFLIRKTREFPGEVTIIAAGPLTNLALTARIDPDFARNAKELVFMGGSYNPLPADNAFAAEYAHNPRLEFNLRFDPEAASAVLHETWRKVTQLPVDPTTRSFWSDDFIRRAGAGRTPFAGYLGRFGLNLPMWDEMAVAVWLDPTLVTRADTVLVDVDTDSAGSGYGSTLSWPVGHGPGMGERPVKVVREVDVKRFERMTLDLLTQPRR</sequence>
<dbReference type="GO" id="GO:0005829">
    <property type="term" value="C:cytosol"/>
    <property type="evidence" value="ECO:0007669"/>
    <property type="project" value="TreeGrafter"/>
</dbReference>
<feature type="domain" description="Inosine/uridine-preferring nucleoside hydrolase" evidence="4">
    <location>
        <begin position="42"/>
        <end position="370"/>
    </location>
</feature>
<dbReference type="Pfam" id="PF01156">
    <property type="entry name" value="IU_nuc_hydro"/>
    <property type="match status" value="1"/>
</dbReference>